<name>A0AAW6FUE4_9FIRM</name>
<evidence type="ECO:0000313" key="2">
    <source>
        <dbReference type="Proteomes" id="UP001220658"/>
    </source>
</evidence>
<gene>
    <name evidence="1" type="ORF">POG00_06430</name>
</gene>
<reference evidence="1" key="1">
    <citation type="submission" date="2023-01" db="EMBL/GenBank/DDBJ databases">
        <title>Human gut microbiome strain richness.</title>
        <authorList>
            <person name="Chen-Liaw A."/>
        </authorList>
    </citation>
    <scope>NUCLEOTIDE SEQUENCE</scope>
    <source>
        <strain evidence="1">D55st1_G4_D55t1_190419</strain>
    </source>
</reference>
<sequence length="50" mass="5987">MELTIKQEELKTVLKKIGPENWDKIEVYGVLEDDSREKIDIHKYIKELDL</sequence>
<dbReference type="RefSeq" id="WP_195191414.1">
    <property type="nucleotide sequence ID" value="NZ_JADMUL010000019.1"/>
</dbReference>
<accession>A0AAW6FUE4</accession>
<dbReference type="Proteomes" id="UP001220658">
    <property type="component" value="Unassembled WGS sequence"/>
</dbReference>
<proteinExistence type="predicted"/>
<evidence type="ECO:0000313" key="1">
    <source>
        <dbReference type="EMBL" id="MDC0828349.1"/>
    </source>
</evidence>
<dbReference type="EMBL" id="JAQNCK010000015">
    <property type="protein sequence ID" value="MDC0828349.1"/>
    <property type="molecule type" value="Genomic_DNA"/>
</dbReference>
<protein>
    <submittedName>
        <fullName evidence="1">Uncharacterized protein</fullName>
    </submittedName>
</protein>
<dbReference type="AlphaFoldDB" id="A0AAW6FUE4"/>
<organism evidence="1 2">
    <name type="scientific">Faecalitalea cylindroides</name>
    <dbReference type="NCBI Taxonomy" id="39483"/>
    <lineage>
        <taxon>Bacteria</taxon>
        <taxon>Bacillati</taxon>
        <taxon>Bacillota</taxon>
        <taxon>Erysipelotrichia</taxon>
        <taxon>Erysipelotrichales</taxon>
        <taxon>Erysipelotrichaceae</taxon>
        <taxon>Faecalitalea</taxon>
    </lineage>
</organism>
<comment type="caution">
    <text evidence="1">The sequence shown here is derived from an EMBL/GenBank/DDBJ whole genome shotgun (WGS) entry which is preliminary data.</text>
</comment>